<accession>A0A1M5GU09</accession>
<feature type="transmembrane region" description="Helical" evidence="1">
    <location>
        <begin position="12"/>
        <end position="32"/>
    </location>
</feature>
<keyword evidence="1" id="KW-0812">Transmembrane</keyword>
<sequence>MDPEVKKYFVKILNSFGMGLMWMFFIVTAGFYFKLALFGKSFQWYNGVFYVLALLTFALLIRYYVRLWSKDFFAVES</sequence>
<organism evidence="2 3">
    <name type="scientific">Cnuella takakiae</name>
    <dbReference type="NCBI Taxonomy" id="1302690"/>
    <lineage>
        <taxon>Bacteria</taxon>
        <taxon>Pseudomonadati</taxon>
        <taxon>Bacteroidota</taxon>
        <taxon>Chitinophagia</taxon>
        <taxon>Chitinophagales</taxon>
        <taxon>Chitinophagaceae</taxon>
        <taxon>Cnuella</taxon>
    </lineage>
</organism>
<evidence type="ECO:0008006" key="4">
    <source>
        <dbReference type="Google" id="ProtNLM"/>
    </source>
</evidence>
<keyword evidence="3" id="KW-1185">Reference proteome</keyword>
<dbReference type="Proteomes" id="UP000184368">
    <property type="component" value="Unassembled WGS sequence"/>
</dbReference>
<protein>
    <recommendedName>
        <fullName evidence="4">Solute:sodium symporter small subunit</fullName>
    </recommendedName>
</protein>
<keyword evidence="1" id="KW-1133">Transmembrane helix</keyword>
<dbReference type="EMBL" id="FQUO01000017">
    <property type="protein sequence ID" value="SHG07264.1"/>
    <property type="molecule type" value="Genomic_DNA"/>
</dbReference>
<evidence type="ECO:0000313" key="2">
    <source>
        <dbReference type="EMBL" id="SHG07264.1"/>
    </source>
</evidence>
<keyword evidence="1" id="KW-0472">Membrane</keyword>
<reference evidence="2 3" key="1">
    <citation type="submission" date="2016-11" db="EMBL/GenBank/DDBJ databases">
        <authorList>
            <person name="Jaros S."/>
            <person name="Januszkiewicz K."/>
            <person name="Wedrychowicz H."/>
        </authorList>
    </citation>
    <scope>NUCLEOTIDE SEQUENCE [LARGE SCALE GENOMIC DNA]</scope>
    <source>
        <strain evidence="2 3">DSM 26897</strain>
    </source>
</reference>
<evidence type="ECO:0000313" key="3">
    <source>
        <dbReference type="Proteomes" id="UP000184368"/>
    </source>
</evidence>
<feature type="transmembrane region" description="Helical" evidence="1">
    <location>
        <begin position="44"/>
        <end position="65"/>
    </location>
</feature>
<name>A0A1M5GU09_9BACT</name>
<proteinExistence type="predicted"/>
<evidence type="ECO:0000256" key="1">
    <source>
        <dbReference type="SAM" id="Phobius"/>
    </source>
</evidence>
<dbReference type="AlphaFoldDB" id="A0A1M5GU09"/>
<dbReference type="STRING" id="1302690.BUE76_02485"/>
<dbReference type="OrthoDB" id="680110at2"/>
<gene>
    <name evidence="2" type="ORF">SAMN05444008_11760</name>
</gene>
<dbReference type="RefSeq" id="WP_073046614.1">
    <property type="nucleotide sequence ID" value="NZ_FQUO01000017.1"/>
</dbReference>